<dbReference type="eggNOG" id="ENOG503330W">
    <property type="taxonomic scope" value="Bacteria"/>
</dbReference>
<protein>
    <submittedName>
        <fullName evidence="1">Uncharacterized protein</fullName>
    </submittedName>
</protein>
<dbReference type="Proteomes" id="UP000027583">
    <property type="component" value="Unassembled WGS sequence"/>
</dbReference>
<gene>
    <name evidence="1" type="ORF">ASAP_2665</name>
</gene>
<reference evidence="1 2" key="1">
    <citation type="journal article" date="2014" name="Genome Biol. Evol.">
        <title>Acetic acid bacteria genomes reveal functional traits for adaptation to life in insect guts.</title>
        <authorList>
            <person name="Chouaia B."/>
            <person name="Gaiarsa S."/>
            <person name="Crotti E."/>
            <person name="Comandatore F."/>
            <person name="Degli Esposti M."/>
            <person name="Ricci I."/>
            <person name="Alma A."/>
            <person name="Favia G."/>
            <person name="Bandi C."/>
            <person name="Daffonchio D."/>
        </authorList>
    </citation>
    <scope>NUCLEOTIDE SEQUENCE [LARGE SCALE GENOMIC DNA]</scope>
    <source>
        <strain evidence="1 2">SF2.1</strain>
    </source>
</reference>
<reference evidence="1 2" key="2">
    <citation type="journal article" date="2014" name="PLoS ONE">
        <title>Evolution of mitochondria reconstructed from the energy metabolism of living bacteria.</title>
        <authorList>
            <person name="Degli Esposti M."/>
            <person name="Chouaia B."/>
            <person name="Comandatore F."/>
            <person name="Crotti E."/>
            <person name="Sassera D."/>
            <person name="Lievens P.M."/>
            <person name="Daffonchio D."/>
            <person name="Bandi C."/>
        </authorList>
    </citation>
    <scope>NUCLEOTIDE SEQUENCE [LARGE SCALE GENOMIC DNA]</scope>
    <source>
        <strain evidence="1 2">SF2.1</strain>
    </source>
</reference>
<dbReference type="EMBL" id="CBLX010000023">
    <property type="protein sequence ID" value="CDG40710.1"/>
    <property type="molecule type" value="Genomic_DNA"/>
</dbReference>
<dbReference type="AlphaFoldDB" id="A0A060QII2"/>
<sequence length="68" mass="7638">MSEATPWTDRNGTPIACVEKLKVLRENDTELRQTLQDVFEDALLMGVAPDAMRRHLAGMIDALEELNP</sequence>
<evidence type="ECO:0000313" key="2">
    <source>
        <dbReference type="Proteomes" id="UP000027583"/>
    </source>
</evidence>
<proteinExistence type="predicted"/>
<evidence type="ECO:0000313" key="1">
    <source>
        <dbReference type="EMBL" id="CDG40710.1"/>
    </source>
</evidence>
<dbReference type="RefSeq" id="WP_023978263.1">
    <property type="nucleotide sequence ID" value="NZ_CBLX010000023.1"/>
</dbReference>
<organism evidence="1 2">
    <name type="scientific">Asaia bogorensis</name>
    <dbReference type="NCBI Taxonomy" id="91915"/>
    <lineage>
        <taxon>Bacteria</taxon>
        <taxon>Pseudomonadati</taxon>
        <taxon>Pseudomonadota</taxon>
        <taxon>Alphaproteobacteria</taxon>
        <taxon>Acetobacterales</taxon>
        <taxon>Acetobacteraceae</taxon>
        <taxon>Asaia</taxon>
    </lineage>
</organism>
<comment type="caution">
    <text evidence="1">The sequence shown here is derived from an EMBL/GenBank/DDBJ whole genome shotgun (WGS) entry which is preliminary data.</text>
</comment>
<accession>A0A060QII2</accession>
<name>A0A060QII2_9PROT</name>